<evidence type="ECO:0000256" key="2">
    <source>
        <dbReference type="ARBA" id="ARBA00005709"/>
    </source>
</evidence>
<evidence type="ECO:0000256" key="4">
    <source>
        <dbReference type="SAM" id="MobiDB-lite"/>
    </source>
</evidence>
<dbReference type="GO" id="GO:0005198">
    <property type="term" value="F:structural molecule activity"/>
    <property type="evidence" value="ECO:0007669"/>
    <property type="project" value="InterPro"/>
</dbReference>
<name>A0A367WWJ9_9PROT</name>
<dbReference type="InterPro" id="IPR001029">
    <property type="entry name" value="Flagellin_N"/>
</dbReference>
<evidence type="ECO:0000256" key="1">
    <source>
        <dbReference type="ARBA" id="ARBA00004365"/>
    </source>
</evidence>
<accession>A0A367WWJ9</accession>
<dbReference type="GO" id="GO:0009288">
    <property type="term" value="C:bacterial-type flagellum"/>
    <property type="evidence" value="ECO:0007669"/>
    <property type="project" value="UniProtKB-SubCell"/>
</dbReference>
<feature type="compositionally biased region" description="Low complexity" evidence="4">
    <location>
        <begin position="28"/>
        <end position="39"/>
    </location>
</feature>
<feature type="compositionally biased region" description="Basic and acidic residues" evidence="4">
    <location>
        <begin position="273"/>
        <end position="297"/>
    </location>
</feature>
<dbReference type="Proteomes" id="UP000252255">
    <property type="component" value="Unassembled WGS sequence"/>
</dbReference>
<dbReference type="Pfam" id="PF00669">
    <property type="entry name" value="Flagellin_N"/>
    <property type="match status" value="1"/>
</dbReference>
<evidence type="ECO:0000313" key="7">
    <source>
        <dbReference type="Proteomes" id="UP000252255"/>
    </source>
</evidence>
<protein>
    <recommendedName>
        <fullName evidence="5">Flagellin N-terminal domain-containing protein</fullName>
    </recommendedName>
</protein>
<comment type="subcellular location">
    <subcellularLocation>
        <location evidence="1">Bacterial flagellum</location>
    </subcellularLocation>
</comment>
<comment type="caution">
    <text evidence="6">The sequence shown here is derived from an EMBL/GenBank/DDBJ whole genome shotgun (WGS) entry which is preliminary data.</text>
</comment>
<feature type="region of interest" description="Disordered" evidence="4">
    <location>
        <begin position="266"/>
        <end position="347"/>
    </location>
</feature>
<sequence length="347" mass="36409">MEPVASQLTIYTNTARAIAPQNRLIASDGSQYSTSSGSSERNTDSLRGASYTTEKLRGSLGSASNLLTQASSDLSRIGDALDEIESLIEIAEESPDLSAQQRAQLNSQIEDYLGEIDDIAANSSFDGRNLLDADQTISVQVGSGTSSDNRINVELYASSTEDLATGLSSIDLTDGSGVSNARALIDEAQQALRDREISLSADRGSLAVAQDQNRVSQVAGDNIVQAQLAASETSGAEDIRSRISANLQAYLGDIATQLASQTVSIGGFGLPEPRPDPFLEQNDRPVFDPNAEERDPLAQETFGQSSGANTTQSYSTPVFGGYDSGGHATSNSGGGADRSQNRVSVDA</sequence>
<dbReference type="EMBL" id="JPWI01000006">
    <property type="protein sequence ID" value="RCK45833.1"/>
    <property type="molecule type" value="Genomic_DNA"/>
</dbReference>
<dbReference type="RefSeq" id="WP_181850245.1">
    <property type="nucleotide sequence ID" value="NZ_JPWI01000006.1"/>
</dbReference>
<evidence type="ECO:0000313" key="6">
    <source>
        <dbReference type="EMBL" id="RCK45833.1"/>
    </source>
</evidence>
<feature type="compositionally biased region" description="Polar residues" evidence="4">
    <location>
        <begin position="301"/>
        <end position="316"/>
    </location>
</feature>
<evidence type="ECO:0000256" key="3">
    <source>
        <dbReference type="ARBA" id="ARBA00023143"/>
    </source>
</evidence>
<dbReference type="Gene3D" id="1.20.1330.10">
    <property type="entry name" value="f41 fragment of flagellin, N-terminal domain"/>
    <property type="match status" value="1"/>
</dbReference>
<organism evidence="6 7">
    <name type="scientific">Thalassospira profundimaris</name>
    <dbReference type="NCBI Taxonomy" id="502049"/>
    <lineage>
        <taxon>Bacteria</taxon>
        <taxon>Pseudomonadati</taxon>
        <taxon>Pseudomonadota</taxon>
        <taxon>Alphaproteobacteria</taxon>
        <taxon>Rhodospirillales</taxon>
        <taxon>Thalassospiraceae</taxon>
        <taxon>Thalassospira</taxon>
    </lineage>
</organism>
<comment type="similarity">
    <text evidence="2">Belongs to the bacterial flagellin family.</text>
</comment>
<feature type="domain" description="Flagellin N-terminal" evidence="5">
    <location>
        <begin position="37"/>
        <end position="136"/>
    </location>
</feature>
<dbReference type="SUPFAM" id="SSF64518">
    <property type="entry name" value="Phase 1 flagellin"/>
    <property type="match status" value="1"/>
</dbReference>
<keyword evidence="3" id="KW-0975">Bacterial flagellum</keyword>
<dbReference type="AlphaFoldDB" id="A0A367WWJ9"/>
<reference evidence="6 7" key="1">
    <citation type="submission" date="2014-07" db="EMBL/GenBank/DDBJ databases">
        <title>Draft genome sequence of Thalassospira profundimaris PR54-5.</title>
        <authorList>
            <person name="Lai Q."/>
            <person name="Shao Z."/>
        </authorList>
    </citation>
    <scope>NUCLEOTIDE SEQUENCE [LARGE SCALE GENOMIC DNA]</scope>
    <source>
        <strain evidence="6 7">PR54-5</strain>
    </source>
</reference>
<evidence type="ECO:0000259" key="5">
    <source>
        <dbReference type="Pfam" id="PF00669"/>
    </source>
</evidence>
<proteinExistence type="inferred from homology"/>
<feature type="region of interest" description="Disordered" evidence="4">
    <location>
        <begin position="28"/>
        <end position="48"/>
    </location>
</feature>
<gene>
    <name evidence="6" type="ORF">TH30_11895</name>
</gene>